<proteinExistence type="evidence at transcript level"/>
<dbReference type="AlphaFoldDB" id="A9NX85"/>
<protein>
    <recommendedName>
        <fullName evidence="3">CR-type domain-containing protein</fullName>
    </recommendedName>
</protein>
<dbReference type="EMBL" id="EF085950">
    <property type="protein sequence ID" value="ABK25246.1"/>
    <property type="molecule type" value="mRNA"/>
</dbReference>
<evidence type="ECO:0000313" key="1">
    <source>
        <dbReference type="EMBL" id="ABK25246.1"/>
    </source>
</evidence>
<dbReference type="SUPFAM" id="SSF57938">
    <property type="entry name" value="DnaJ/Hsp40 cysteine-rich domain"/>
    <property type="match status" value="1"/>
</dbReference>
<dbReference type="InterPro" id="IPR036410">
    <property type="entry name" value="HSP_DnaJ_Cys-rich_dom_sf"/>
</dbReference>
<organism evidence="1">
    <name type="scientific">Picea sitchensis</name>
    <name type="common">Sitka spruce</name>
    <name type="synonym">Pinus sitchensis</name>
    <dbReference type="NCBI Taxonomy" id="3332"/>
    <lineage>
        <taxon>Eukaryota</taxon>
        <taxon>Viridiplantae</taxon>
        <taxon>Streptophyta</taxon>
        <taxon>Embryophyta</taxon>
        <taxon>Tracheophyta</taxon>
        <taxon>Spermatophyta</taxon>
        <taxon>Pinopsida</taxon>
        <taxon>Pinidae</taxon>
        <taxon>Conifers I</taxon>
        <taxon>Pinales</taxon>
        <taxon>Pinaceae</taxon>
        <taxon>Picea</taxon>
    </lineage>
</organism>
<dbReference type="PANTHER" id="PTHR15852">
    <property type="entry name" value="PLASTID TRANSCRIPTIONALLY ACTIVE PROTEIN"/>
    <property type="match status" value="1"/>
</dbReference>
<dbReference type="EMBL" id="BT070706">
    <property type="protein sequence ID" value="ACN40210.1"/>
    <property type="molecule type" value="mRNA"/>
</dbReference>
<reference evidence="1" key="1">
    <citation type="journal article" date="2008" name="BMC Genomics">
        <title>A conifer genomics resource of 200,000 spruce (Picea spp.) ESTs and 6,464 high-quality, sequence-finished full-length cDNAs for Sitka spruce (Picea sitchensis).</title>
        <authorList>
            <person name="Ralph S.G."/>
            <person name="Chun H.J."/>
            <person name="Kolosova N."/>
            <person name="Cooper D."/>
            <person name="Oddy C."/>
            <person name="Ritland C.E."/>
            <person name="Kirkpatrick R."/>
            <person name="Moore R."/>
            <person name="Barber S."/>
            <person name="Holt R.A."/>
            <person name="Jones S.J."/>
            <person name="Marra M.A."/>
            <person name="Douglas C.J."/>
            <person name="Ritland K."/>
            <person name="Bohlmann J."/>
        </authorList>
    </citation>
    <scope>NUCLEOTIDE SEQUENCE</scope>
    <source>
        <tissue evidence="1">Bark</tissue>
    </source>
</reference>
<name>A9NX85_PICSI</name>
<dbReference type="PANTHER" id="PTHR15852:SF55">
    <property type="entry name" value="CR-TYPE DOMAIN-CONTAINING PROTEIN"/>
    <property type="match status" value="1"/>
</dbReference>
<sequence length="127" mass="13822">MKLCFWTTAHRPSLFPLVSTPLLPRSDSRKTATWSTPFSLQRARPARISPVTSALRAIPGLKMVAKGCGKCNGKGAIECQGCKGTGKNKKNGNMFERWKCYDCQGFGLLSCPTCGKGGLTPEQRGER</sequence>
<reference evidence="2" key="2">
    <citation type="submission" date="2009-02" db="EMBL/GenBank/DDBJ databases">
        <title>Full length sequence-verified cDNA sequences from Sitka spruce (Picea sitchensis).</title>
        <authorList>
            <person name="Reid K.E."/>
            <person name="Liao N."/>
            <person name="Ralph S."/>
            <person name="Kolosova N."/>
            <person name="Oddy C."/>
            <person name="Moore R."/>
            <person name="Mayo M."/>
            <person name="Wagner S."/>
            <person name="King J."/>
            <person name="Yanchuk A."/>
            <person name="Holt R."/>
            <person name="Jones S."/>
            <person name="Marra M."/>
            <person name="Ritland C.E."/>
            <person name="Ritland K."/>
            <person name="Bohlmann J."/>
        </authorList>
    </citation>
    <scope>NUCLEOTIDE SEQUENCE</scope>
    <source>
        <tissue evidence="2">Green portion of the leader tissue</tissue>
    </source>
</reference>
<evidence type="ECO:0008006" key="3">
    <source>
        <dbReference type="Google" id="ProtNLM"/>
    </source>
</evidence>
<accession>A9NX85</accession>
<evidence type="ECO:0000313" key="2">
    <source>
        <dbReference type="EMBL" id="ACN40210.1"/>
    </source>
</evidence>